<sequence>MSVLLPVPGSSRTSPLLQNIDIADKRGVARPPHHPADWASVRRACGLIREGLRSGPKTGHLGCIWCIKAPGFAAGPRQFADESAPTTPRYRGQAKRRPSPTSSGRLGFGPEGVASRLGFGPEGVGVDLSAKGCEAAPKQTTLVVSGAPRRLVLLPVPGSSRTSPLLQNIDIADKRSVARPPHQPADWASARRACGLVREGL</sequence>
<protein>
    <submittedName>
        <fullName evidence="2">Uncharacterized protein</fullName>
    </submittedName>
</protein>
<gene>
    <name evidence="2" type="ORF">CFBP6411_04590</name>
</gene>
<evidence type="ECO:0000256" key="1">
    <source>
        <dbReference type="SAM" id="MobiDB-lite"/>
    </source>
</evidence>
<organism evidence="2 3">
    <name type="scientific">Pseudomonas syringae group genomosp. 3</name>
    <dbReference type="NCBI Taxonomy" id="251701"/>
    <lineage>
        <taxon>Bacteria</taxon>
        <taxon>Pseudomonadati</taxon>
        <taxon>Pseudomonadota</taxon>
        <taxon>Gammaproteobacteria</taxon>
        <taxon>Pseudomonadales</taxon>
        <taxon>Pseudomonadaceae</taxon>
        <taxon>Pseudomonas</taxon>
    </lineage>
</organism>
<feature type="region of interest" description="Disordered" evidence="1">
    <location>
        <begin position="77"/>
        <end position="110"/>
    </location>
</feature>
<reference evidence="2 3" key="1">
    <citation type="submission" date="2017-11" db="EMBL/GenBank/DDBJ databases">
        <authorList>
            <person name="Han C.G."/>
        </authorList>
    </citation>
    <scope>NUCLEOTIDE SEQUENCE [LARGE SCALE GENOMIC DNA]</scope>
    <source>
        <strain evidence="2">CFBP6411</strain>
    </source>
</reference>
<dbReference type="AlphaFoldDB" id="A0A2K4WJ71"/>
<dbReference type="EMBL" id="LT963408">
    <property type="protein sequence ID" value="SOS35947.1"/>
    <property type="molecule type" value="Genomic_DNA"/>
</dbReference>
<evidence type="ECO:0000313" key="3">
    <source>
        <dbReference type="Proteomes" id="UP000238093"/>
    </source>
</evidence>
<dbReference type="Proteomes" id="UP000238093">
    <property type="component" value="Chromosome I"/>
</dbReference>
<name>A0A2K4WJ71_9PSED</name>
<evidence type="ECO:0000313" key="2">
    <source>
        <dbReference type="EMBL" id="SOS35947.1"/>
    </source>
</evidence>
<proteinExistence type="predicted"/>
<accession>A0A2K4WJ71</accession>